<feature type="coiled-coil region" evidence="9">
    <location>
        <begin position="128"/>
        <end position="162"/>
    </location>
</feature>
<dbReference type="OrthoDB" id="547031at2759"/>
<dbReference type="GO" id="GO:0005737">
    <property type="term" value="C:cytoplasm"/>
    <property type="evidence" value="ECO:0007669"/>
    <property type="project" value="UniProtKB-SubCell"/>
</dbReference>
<evidence type="ECO:0000313" key="14">
    <source>
        <dbReference type="Proteomes" id="UP000634136"/>
    </source>
</evidence>
<dbReference type="SUPFAM" id="SSF54236">
    <property type="entry name" value="Ubiquitin-like"/>
    <property type="match status" value="1"/>
</dbReference>
<evidence type="ECO:0000256" key="2">
    <source>
        <dbReference type="ARBA" id="ARBA00004496"/>
    </source>
</evidence>
<keyword evidence="6" id="KW-0508">mRNA splicing</keyword>
<evidence type="ECO:0000256" key="7">
    <source>
        <dbReference type="ARBA" id="ARBA00023242"/>
    </source>
</evidence>
<evidence type="ECO:0000256" key="6">
    <source>
        <dbReference type="ARBA" id="ARBA00023187"/>
    </source>
</evidence>
<dbReference type="EMBL" id="JAAIUW010000006">
    <property type="protein sequence ID" value="KAF7826176.1"/>
    <property type="molecule type" value="Genomic_DNA"/>
</dbReference>
<dbReference type="InterPro" id="IPR053822">
    <property type="entry name" value="SDE2-like_dom"/>
</dbReference>
<dbReference type="InterPro" id="IPR029071">
    <property type="entry name" value="Ubiquitin-like_domsf"/>
</dbReference>
<dbReference type="GO" id="GO:0008380">
    <property type="term" value="P:RNA splicing"/>
    <property type="evidence" value="ECO:0007669"/>
    <property type="project" value="UniProtKB-KW"/>
</dbReference>
<evidence type="ECO:0000259" key="11">
    <source>
        <dbReference type="Pfam" id="PF13297"/>
    </source>
</evidence>
<dbReference type="Proteomes" id="UP000634136">
    <property type="component" value="Unassembled WGS sequence"/>
</dbReference>
<feature type="compositionally biased region" description="Acidic residues" evidence="10">
    <location>
        <begin position="233"/>
        <end position="246"/>
    </location>
</feature>
<evidence type="ECO:0000256" key="8">
    <source>
        <dbReference type="ARBA" id="ARBA00023306"/>
    </source>
</evidence>
<dbReference type="Pfam" id="PF13297">
    <property type="entry name" value="SDE2_2C"/>
    <property type="match status" value="1"/>
</dbReference>
<gene>
    <name evidence="13" type="ORF">G2W53_017340</name>
</gene>
<dbReference type="Gene3D" id="3.10.20.90">
    <property type="entry name" value="Phosphatidylinositol 3-kinase Catalytic Subunit, Chain A, domain 1"/>
    <property type="match status" value="1"/>
</dbReference>
<sequence>MEQYTATTTTTTKMYNLFVKLLDGKTLTLKFQSPTLHADSIRDRLFEVTRIPTQHQRLVTGVRDLNGNESVISCSPEGGDAFPTVHLLLRLAGGKGGFGSLLRGAATKAGQKKTNNFDACRDMSGRRLRHVNAEKRLEEWKAEEAERKLEKAAEEFLKKQAKKGKKGVGDGEAHKYVAKYREVSERCTAEVAESVKEALMSMNGKRKVSDAGKDGADAKKLKIWLGKRTLNESDTDDSDDENDDERENEKSIVTNNGNESDSYKAEGSPGSVTGGKQDGECSVLGSSESCSEEEKETVREGKLDFSECLIFDSNLAAPGNVVEPVICDEMEKGSAMPFLEPAILGIVAEEAGKQDFSGAVSTHEEISTSASVSEVKEPLDFDAISSAAELEALGMERLKSELQSRGLKCGGTLQERAGRLFLLKSTPLDKLPKKLFAKK</sequence>
<name>A0A834WNV8_9FABA</name>
<dbReference type="PANTHER" id="PTHR12786">
    <property type="entry name" value="SPLICING FACTOR SF3A-RELATED"/>
    <property type="match status" value="1"/>
</dbReference>
<evidence type="ECO:0000256" key="4">
    <source>
        <dbReference type="ARBA" id="ARBA00022490"/>
    </source>
</evidence>
<evidence type="ECO:0000256" key="10">
    <source>
        <dbReference type="SAM" id="MobiDB-lite"/>
    </source>
</evidence>
<keyword evidence="14" id="KW-1185">Reference proteome</keyword>
<dbReference type="Pfam" id="PF22782">
    <property type="entry name" value="SDE2"/>
    <property type="match status" value="1"/>
</dbReference>
<dbReference type="InterPro" id="IPR025086">
    <property type="entry name" value="SDE2/SF3A3_SAP"/>
</dbReference>
<keyword evidence="9" id="KW-0175">Coiled coil</keyword>
<organism evidence="13 14">
    <name type="scientific">Senna tora</name>
    <dbReference type="NCBI Taxonomy" id="362788"/>
    <lineage>
        <taxon>Eukaryota</taxon>
        <taxon>Viridiplantae</taxon>
        <taxon>Streptophyta</taxon>
        <taxon>Embryophyta</taxon>
        <taxon>Tracheophyta</taxon>
        <taxon>Spermatophyta</taxon>
        <taxon>Magnoliopsida</taxon>
        <taxon>eudicotyledons</taxon>
        <taxon>Gunneridae</taxon>
        <taxon>Pentapetalae</taxon>
        <taxon>rosids</taxon>
        <taxon>fabids</taxon>
        <taxon>Fabales</taxon>
        <taxon>Fabaceae</taxon>
        <taxon>Caesalpinioideae</taxon>
        <taxon>Cassia clade</taxon>
        <taxon>Senna</taxon>
    </lineage>
</organism>
<evidence type="ECO:0000256" key="9">
    <source>
        <dbReference type="SAM" id="Coils"/>
    </source>
</evidence>
<keyword evidence="7" id="KW-0539">Nucleus</keyword>
<dbReference type="GO" id="GO:0006397">
    <property type="term" value="P:mRNA processing"/>
    <property type="evidence" value="ECO:0007669"/>
    <property type="project" value="UniProtKB-KW"/>
</dbReference>
<dbReference type="GO" id="GO:0005634">
    <property type="term" value="C:nucleus"/>
    <property type="evidence" value="ECO:0007669"/>
    <property type="project" value="UniProtKB-SubCell"/>
</dbReference>
<dbReference type="InterPro" id="IPR051421">
    <property type="entry name" value="RNA_Proc_DNA_Dmg_Regulator"/>
</dbReference>
<protein>
    <submittedName>
        <fullName evidence="13">Protein SDE2-like protein</fullName>
    </submittedName>
</protein>
<evidence type="ECO:0000256" key="1">
    <source>
        <dbReference type="ARBA" id="ARBA00004123"/>
    </source>
</evidence>
<dbReference type="AlphaFoldDB" id="A0A834WNV8"/>
<evidence type="ECO:0000259" key="12">
    <source>
        <dbReference type="Pfam" id="PF22782"/>
    </source>
</evidence>
<feature type="region of interest" description="Disordered" evidence="10">
    <location>
        <begin position="231"/>
        <end position="295"/>
    </location>
</feature>
<feature type="domain" description="SDE2-like" evidence="12">
    <location>
        <begin position="93"/>
        <end position="196"/>
    </location>
</feature>
<feature type="compositionally biased region" description="Low complexity" evidence="10">
    <location>
        <begin position="280"/>
        <end position="289"/>
    </location>
</feature>
<accession>A0A834WNV8</accession>
<evidence type="ECO:0000256" key="3">
    <source>
        <dbReference type="ARBA" id="ARBA00008726"/>
    </source>
</evidence>
<evidence type="ECO:0000313" key="13">
    <source>
        <dbReference type="EMBL" id="KAF7826176.1"/>
    </source>
</evidence>
<feature type="domain" description="SDE2/SF3A3 SAP" evidence="11">
    <location>
        <begin position="364"/>
        <end position="438"/>
    </location>
</feature>
<dbReference type="PANTHER" id="PTHR12786:SF1">
    <property type="entry name" value="SPLICING REGULATOR SDE2"/>
    <property type="match status" value="1"/>
</dbReference>
<comment type="subcellular location">
    <subcellularLocation>
        <location evidence="2">Cytoplasm</location>
    </subcellularLocation>
    <subcellularLocation>
        <location evidence="1">Nucleus</location>
    </subcellularLocation>
</comment>
<comment type="similarity">
    <text evidence="3">Belongs to the SDE2 family.</text>
</comment>
<keyword evidence="5" id="KW-0507">mRNA processing</keyword>
<keyword evidence="4" id="KW-0963">Cytoplasm</keyword>
<proteinExistence type="inferred from homology"/>
<evidence type="ECO:0000256" key="5">
    <source>
        <dbReference type="ARBA" id="ARBA00022664"/>
    </source>
</evidence>
<keyword evidence="8" id="KW-0131">Cell cycle</keyword>
<reference evidence="13" key="1">
    <citation type="submission" date="2020-09" db="EMBL/GenBank/DDBJ databases">
        <title>Genome-Enabled Discovery of Anthraquinone Biosynthesis in Senna tora.</title>
        <authorList>
            <person name="Kang S.-H."/>
            <person name="Pandey R.P."/>
            <person name="Lee C.-M."/>
            <person name="Sim J.-S."/>
            <person name="Jeong J.-T."/>
            <person name="Choi B.-S."/>
            <person name="Jung M."/>
            <person name="Ginzburg D."/>
            <person name="Zhao K."/>
            <person name="Won S.Y."/>
            <person name="Oh T.-J."/>
            <person name="Yu Y."/>
            <person name="Kim N.-H."/>
            <person name="Lee O.R."/>
            <person name="Lee T.-H."/>
            <person name="Bashyal P."/>
            <person name="Kim T.-S."/>
            <person name="Lee W.-H."/>
            <person name="Kawkins C."/>
            <person name="Kim C.-K."/>
            <person name="Kim J.S."/>
            <person name="Ahn B.O."/>
            <person name="Rhee S.Y."/>
            <person name="Sohng J.K."/>
        </authorList>
    </citation>
    <scope>NUCLEOTIDE SEQUENCE</scope>
    <source>
        <tissue evidence="13">Leaf</tissue>
    </source>
</reference>
<comment type="caution">
    <text evidence="13">The sequence shown here is derived from an EMBL/GenBank/DDBJ whole genome shotgun (WGS) entry which is preliminary data.</text>
</comment>